<sequence>MWPIIGICISIVAIVLFERPLLKNQKKDTWIFSTLLLIAFGLSIAQSLEYDLPTPFDFITALFKPVQFLFQ</sequence>
<keyword evidence="1" id="KW-1133">Transmembrane helix</keyword>
<keyword evidence="1" id="KW-0812">Transmembrane</keyword>
<feature type="transmembrane region" description="Helical" evidence="1">
    <location>
        <begin position="29"/>
        <end position="48"/>
    </location>
</feature>
<evidence type="ECO:0000313" key="2">
    <source>
        <dbReference type="EMBL" id="MYL62150.1"/>
    </source>
</evidence>
<accession>A0A845ESN0</accession>
<dbReference type="Proteomes" id="UP000447833">
    <property type="component" value="Unassembled WGS sequence"/>
</dbReference>
<evidence type="ECO:0000313" key="3">
    <source>
        <dbReference type="Proteomes" id="UP000447833"/>
    </source>
</evidence>
<dbReference type="RefSeq" id="WP_160918031.1">
    <property type="nucleotide sequence ID" value="NZ_WMEY01000001.1"/>
</dbReference>
<protein>
    <submittedName>
        <fullName evidence="2">Uncharacterized protein</fullName>
    </submittedName>
</protein>
<dbReference type="EMBL" id="WMEY01000001">
    <property type="protein sequence ID" value="MYL62150.1"/>
    <property type="molecule type" value="Genomic_DNA"/>
</dbReference>
<name>A0A845ESN0_9BACL</name>
<keyword evidence="1" id="KW-0472">Membrane</keyword>
<evidence type="ECO:0000256" key="1">
    <source>
        <dbReference type="SAM" id="Phobius"/>
    </source>
</evidence>
<reference evidence="2 3" key="1">
    <citation type="submission" date="2019-11" db="EMBL/GenBank/DDBJ databases">
        <title>Genome sequences of 17 halophilic strains isolated from different environments.</title>
        <authorList>
            <person name="Furrow R.E."/>
        </authorList>
    </citation>
    <scope>NUCLEOTIDE SEQUENCE [LARGE SCALE GENOMIC DNA]</scope>
    <source>
        <strain evidence="2 3">22506_14_FS</strain>
    </source>
</reference>
<gene>
    <name evidence="2" type="ORF">GLW07_02145</name>
</gene>
<dbReference type="AlphaFoldDB" id="A0A845ESN0"/>
<organism evidence="2 3">
    <name type="scientific">Guptibacillus hwajinpoensis</name>
    <dbReference type="NCBI Taxonomy" id="208199"/>
    <lineage>
        <taxon>Bacteria</taxon>
        <taxon>Bacillati</taxon>
        <taxon>Bacillota</taxon>
        <taxon>Bacilli</taxon>
        <taxon>Bacillales</taxon>
        <taxon>Guptibacillaceae</taxon>
        <taxon>Guptibacillus</taxon>
    </lineage>
</organism>
<proteinExistence type="predicted"/>
<comment type="caution">
    <text evidence="2">The sequence shown here is derived from an EMBL/GenBank/DDBJ whole genome shotgun (WGS) entry which is preliminary data.</text>
</comment>